<feature type="transmembrane region" description="Helical" evidence="1">
    <location>
        <begin position="339"/>
        <end position="358"/>
    </location>
</feature>
<gene>
    <name evidence="3" type="ORF">Pcinc_006520</name>
</gene>
<dbReference type="Proteomes" id="UP001286313">
    <property type="component" value="Unassembled WGS sequence"/>
</dbReference>
<dbReference type="PANTHER" id="PTHR31061:SF24">
    <property type="entry name" value="LD22376P"/>
    <property type="match status" value="1"/>
</dbReference>
<comment type="caution">
    <text evidence="3">The sequence shown here is derived from an EMBL/GenBank/DDBJ whole genome shotgun (WGS) entry which is preliminary data.</text>
</comment>
<dbReference type="EMBL" id="JAWQEG010000483">
    <property type="protein sequence ID" value="KAK3889473.1"/>
    <property type="molecule type" value="Genomic_DNA"/>
</dbReference>
<evidence type="ECO:0000259" key="2">
    <source>
        <dbReference type="Pfam" id="PF07786"/>
    </source>
</evidence>
<keyword evidence="4" id="KW-1185">Reference proteome</keyword>
<dbReference type="InterPro" id="IPR012429">
    <property type="entry name" value="HGSNAT_cat"/>
</dbReference>
<keyword evidence="1" id="KW-0472">Membrane</keyword>
<sequence length="626" mass="69544">MNHLVSKRKRDSLRHTRQEDLYKEEVSISSKQTMMGSAFLEDPGVDEYLGFNLNALKVDQAYLSINSQADHDVTLYTLSHACYGCPFQPEMTVVSGGTANTTLSTHHPWSFLLSTSTDSFLSPDTEEVCRVEGSRLGEFGVYQLNLTRQLQCHFHTLKDPVFEYGAIVIAFAVYAGVGLGAWAMLALYKHLLKNYQRRRDSDTQVTAIHMDTSTNSVNINQDNSTVKPSAKPRLRSLDTFRGISIVVMIFVNYGAGKYWFLEHATWNGLQVADLVFPWFLWIMGVCIPMGLRSALRKNIPKTTIFFRIFKRSIKLFLLGIILNSLGGWIWLDRYRVPGVLQRFAICYLVTATVALAFTPKEPPQYQSDVGIAMSDVLQLLPQWIFHLLLLATHTLITFLLPVPGCPTGYLGPGGVSLLQNGTSSPQCVGGAAGEVDRWILTSSHLYQNPTAKAVYGSAAFDPEGVLGSLTSIFQVFLGLQAGLTLQVHTSHRGRLVRWMVWGLVLGAVGAALCGASQNDGAIPVNKNLWSLSYVMVTSCFAFILLSVCYLLVDIWGGWSGAPFFQAGMNSIVLYVGHNVTGNLFPWNYSVGLMNTHLALLVECLWGTSLWVIIALYLHYKKKFYTV</sequence>
<proteinExistence type="predicted"/>
<organism evidence="3 4">
    <name type="scientific">Petrolisthes cinctipes</name>
    <name type="common">Flat porcelain crab</name>
    <dbReference type="NCBI Taxonomy" id="88211"/>
    <lineage>
        <taxon>Eukaryota</taxon>
        <taxon>Metazoa</taxon>
        <taxon>Ecdysozoa</taxon>
        <taxon>Arthropoda</taxon>
        <taxon>Crustacea</taxon>
        <taxon>Multicrustacea</taxon>
        <taxon>Malacostraca</taxon>
        <taxon>Eumalacostraca</taxon>
        <taxon>Eucarida</taxon>
        <taxon>Decapoda</taxon>
        <taxon>Pleocyemata</taxon>
        <taxon>Anomura</taxon>
        <taxon>Galatheoidea</taxon>
        <taxon>Porcellanidae</taxon>
        <taxon>Petrolisthes</taxon>
    </lineage>
</organism>
<feature type="transmembrane region" description="Helical" evidence="1">
    <location>
        <begin position="379"/>
        <end position="400"/>
    </location>
</feature>
<feature type="transmembrane region" description="Helical" evidence="1">
    <location>
        <begin position="597"/>
        <end position="617"/>
    </location>
</feature>
<evidence type="ECO:0000313" key="4">
    <source>
        <dbReference type="Proteomes" id="UP001286313"/>
    </source>
</evidence>
<feature type="transmembrane region" description="Helical" evidence="1">
    <location>
        <begin position="239"/>
        <end position="255"/>
    </location>
</feature>
<dbReference type="AlphaFoldDB" id="A0AAE1GH72"/>
<dbReference type="Pfam" id="PF07786">
    <property type="entry name" value="HGSNAT_cat"/>
    <property type="match status" value="1"/>
</dbReference>
<feature type="transmembrane region" description="Helical" evidence="1">
    <location>
        <begin position="315"/>
        <end position="333"/>
    </location>
</feature>
<keyword evidence="1" id="KW-0812">Transmembrane</keyword>
<evidence type="ECO:0000256" key="1">
    <source>
        <dbReference type="SAM" id="Phobius"/>
    </source>
</evidence>
<accession>A0AAE1GH72</accession>
<feature type="transmembrane region" description="Helical" evidence="1">
    <location>
        <begin position="495"/>
        <end position="517"/>
    </location>
</feature>
<evidence type="ECO:0000313" key="3">
    <source>
        <dbReference type="EMBL" id="KAK3889473.1"/>
    </source>
</evidence>
<name>A0AAE1GH72_PETCI</name>
<dbReference type="PANTHER" id="PTHR31061">
    <property type="entry name" value="LD22376P"/>
    <property type="match status" value="1"/>
</dbReference>
<feature type="transmembrane region" description="Helical" evidence="1">
    <location>
        <begin position="164"/>
        <end position="188"/>
    </location>
</feature>
<keyword evidence="1" id="KW-1133">Transmembrane helix</keyword>
<feature type="transmembrane region" description="Helical" evidence="1">
    <location>
        <begin position="529"/>
        <end position="552"/>
    </location>
</feature>
<protein>
    <recommendedName>
        <fullName evidence="2">Heparan-alpha-glucosaminide N-acetyltransferase catalytic domain-containing protein</fullName>
    </recommendedName>
</protein>
<feature type="transmembrane region" description="Helical" evidence="1">
    <location>
        <begin position="465"/>
        <end position="483"/>
    </location>
</feature>
<feature type="transmembrane region" description="Helical" evidence="1">
    <location>
        <begin position="559"/>
        <end position="577"/>
    </location>
</feature>
<feature type="domain" description="Heparan-alpha-glucosaminide N-acetyltransferase catalytic" evidence="2">
    <location>
        <begin position="233"/>
        <end position="353"/>
    </location>
</feature>
<reference evidence="3" key="1">
    <citation type="submission" date="2023-10" db="EMBL/GenBank/DDBJ databases">
        <title>Genome assemblies of two species of porcelain crab, Petrolisthes cinctipes and Petrolisthes manimaculis (Anomura: Porcellanidae).</title>
        <authorList>
            <person name="Angst P."/>
        </authorList>
    </citation>
    <scope>NUCLEOTIDE SEQUENCE</scope>
    <source>
        <strain evidence="3">PB745_01</strain>
        <tissue evidence="3">Gill</tissue>
    </source>
</reference>
<feature type="transmembrane region" description="Helical" evidence="1">
    <location>
        <begin position="275"/>
        <end position="295"/>
    </location>
</feature>